<sequence length="433" mass="47000">MFTPARYIVLDDEVAELATLVDALHVLGAPCIGIRFDPLDLPKPAHFKGLRVLFSDLHLVKAQPAGVQHYNTLAGLLDRCVPESHGPYLLVLWTSHEHERAALAARLEEILPASKKPIAVLAIDKVQFRHGAVWDAAGLQEAIEARVGSMPQLQALLNWERDVLAAANETLAVIGGLVPAEQRTVAQYAGALDGVLSHIAVASAGNANARNDRKGAVTAALAPLLSDRIANRPQDADANALWLQAVTFPQGPELQAAQKARMNRMLHLAVSPNEPVSRFDWGAIIPLGNDQLSDAAMNARFGVAADHLRDREFKLRPERRTEGQLVVVRAGAACDQAQNQSGPIPLLLGLLVPSTALSQNKRSPAIHVCDEKFELDGYQEPVSLLIHARFSTTTVAQELQNWPAATLRLREQLLTTILVHVASHAMRPGTLRF</sequence>
<gene>
    <name evidence="1" type="ORF">HHL25_22590</name>
</gene>
<accession>A0A7Y0FYS2</accession>
<dbReference type="RefSeq" id="WP_169595505.1">
    <property type="nucleotide sequence ID" value="NZ_JABBGK010000010.1"/>
</dbReference>
<evidence type="ECO:0000313" key="2">
    <source>
        <dbReference type="Proteomes" id="UP000541470"/>
    </source>
</evidence>
<evidence type="ECO:0008006" key="3">
    <source>
        <dbReference type="Google" id="ProtNLM"/>
    </source>
</evidence>
<organism evidence="1 2">
    <name type="scientific">Rhizobium terricola</name>
    <dbReference type="NCBI Taxonomy" id="2728849"/>
    <lineage>
        <taxon>Bacteria</taxon>
        <taxon>Pseudomonadati</taxon>
        <taxon>Pseudomonadota</taxon>
        <taxon>Alphaproteobacteria</taxon>
        <taxon>Hyphomicrobiales</taxon>
        <taxon>Rhizobiaceae</taxon>
        <taxon>Rhizobium/Agrobacterium group</taxon>
        <taxon>Rhizobium</taxon>
    </lineage>
</organism>
<dbReference type="EMBL" id="JABBGK010000010">
    <property type="protein sequence ID" value="NML76934.1"/>
    <property type="molecule type" value="Genomic_DNA"/>
</dbReference>
<name>A0A7Y0FYS2_9HYPH</name>
<keyword evidence="2" id="KW-1185">Reference proteome</keyword>
<comment type="caution">
    <text evidence="1">The sequence shown here is derived from an EMBL/GenBank/DDBJ whole genome shotgun (WGS) entry which is preliminary data.</text>
</comment>
<proteinExistence type="predicted"/>
<protein>
    <recommendedName>
        <fullName evidence="3">Response receiver domain-containing protein</fullName>
    </recommendedName>
</protein>
<dbReference type="AlphaFoldDB" id="A0A7Y0FYS2"/>
<dbReference type="Proteomes" id="UP000541470">
    <property type="component" value="Unassembled WGS sequence"/>
</dbReference>
<evidence type="ECO:0000313" key="1">
    <source>
        <dbReference type="EMBL" id="NML76934.1"/>
    </source>
</evidence>
<reference evidence="1 2" key="1">
    <citation type="submission" date="2020-04" db="EMBL/GenBank/DDBJ databases">
        <title>Rhizobium sp. S-51 isolated from soil.</title>
        <authorList>
            <person name="Dahal R.H."/>
        </authorList>
    </citation>
    <scope>NUCLEOTIDE SEQUENCE [LARGE SCALE GENOMIC DNA]</scope>
    <source>
        <strain evidence="1 2">S-51</strain>
    </source>
</reference>